<dbReference type="STRING" id="77586.A0A0D9WXF6"/>
<dbReference type="SUPFAM" id="SSF52047">
    <property type="entry name" value="RNI-like"/>
    <property type="match status" value="1"/>
</dbReference>
<sequence length="307" mass="35120">MNGVLRRYAADVDITDLTIRYLYNFPEFDEAPATAWAEFAARRVTGRFDLSVHTQYRIPDEFIDLPCLKKAMEISLCFVGMVVWFSLPAAAVDKFTRLTKLQMSELRLSDNGEGISDVVSRRCPCLEILELERVGELDVISLTLRSESLLILRIVSVSYLRRLEVEAGNLREIQVEDSFPESYIPAAMRLSMPAMEVFHWRDRCPDEFDMTRLPMCLKELFFHVFDHDIVDMMEYFSRVDVLRLNPILPCALGSEELESLLHRVQLPYYSELDLGVITNGAYVPKFNGDPCMPDALAANRSSGGIKR</sequence>
<protein>
    <recommendedName>
        <fullName evidence="3">FBD domain-containing protein</fullName>
    </recommendedName>
</protein>
<proteinExistence type="predicted"/>
<reference evidence="2" key="2">
    <citation type="submission" date="2013-12" db="EMBL/GenBank/DDBJ databases">
        <authorList>
            <person name="Yu Y."/>
            <person name="Lee S."/>
            <person name="de Baynast K."/>
            <person name="Wissotski M."/>
            <person name="Liu L."/>
            <person name="Talag J."/>
            <person name="Goicoechea J."/>
            <person name="Angelova A."/>
            <person name="Jetty R."/>
            <person name="Kudrna D."/>
            <person name="Golser W."/>
            <person name="Rivera L."/>
            <person name="Zhang J."/>
            <person name="Wing R."/>
        </authorList>
    </citation>
    <scope>NUCLEOTIDE SEQUENCE</scope>
</reference>
<reference evidence="1" key="3">
    <citation type="submission" date="2015-04" db="UniProtKB">
        <authorList>
            <consortium name="EnsemblPlants"/>
        </authorList>
    </citation>
    <scope>IDENTIFICATION</scope>
</reference>
<accession>A0A0D9WXF6</accession>
<reference evidence="1 2" key="1">
    <citation type="submission" date="2012-08" db="EMBL/GenBank/DDBJ databases">
        <title>Oryza genome evolution.</title>
        <authorList>
            <person name="Wing R.A."/>
        </authorList>
    </citation>
    <scope>NUCLEOTIDE SEQUENCE</scope>
</reference>
<dbReference type="Proteomes" id="UP000032180">
    <property type="component" value="Chromosome 7"/>
</dbReference>
<organism evidence="1 2">
    <name type="scientific">Leersia perrieri</name>
    <dbReference type="NCBI Taxonomy" id="77586"/>
    <lineage>
        <taxon>Eukaryota</taxon>
        <taxon>Viridiplantae</taxon>
        <taxon>Streptophyta</taxon>
        <taxon>Embryophyta</taxon>
        <taxon>Tracheophyta</taxon>
        <taxon>Spermatophyta</taxon>
        <taxon>Magnoliopsida</taxon>
        <taxon>Liliopsida</taxon>
        <taxon>Poales</taxon>
        <taxon>Poaceae</taxon>
        <taxon>BOP clade</taxon>
        <taxon>Oryzoideae</taxon>
        <taxon>Oryzeae</taxon>
        <taxon>Oryzinae</taxon>
        <taxon>Leersia</taxon>
    </lineage>
</organism>
<dbReference type="PANTHER" id="PTHR34709">
    <property type="entry name" value="OS10G0396666 PROTEIN"/>
    <property type="match status" value="1"/>
</dbReference>
<dbReference type="InterPro" id="IPR055312">
    <property type="entry name" value="FBL15-like"/>
</dbReference>
<dbReference type="eggNOG" id="ENOG502QWF7">
    <property type="taxonomic scope" value="Eukaryota"/>
</dbReference>
<evidence type="ECO:0008006" key="3">
    <source>
        <dbReference type="Google" id="ProtNLM"/>
    </source>
</evidence>
<name>A0A0D9WXF6_9ORYZ</name>
<keyword evidence="2" id="KW-1185">Reference proteome</keyword>
<dbReference type="AlphaFoldDB" id="A0A0D9WXF6"/>
<dbReference type="Gramene" id="LPERR07G08040.1">
    <property type="protein sequence ID" value="LPERR07G08040.1"/>
    <property type="gene ID" value="LPERR07G08040"/>
</dbReference>
<evidence type="ECO:0000313" key="1">
    <source>
        <dbReference type="EnsemblPlants" id="LPERR07G08040.1"/>
    </source>
</evidence>
<dbReference type="PANTHER" id="PTHR34709:SF25">
    <property type="entry name" value="OS06G0688400 PROTEIN"/>
    <property type="match status" value="1"/>
</dbReference>
<evidence type="ECO:0000313" key="2">
    <source>
        <dbReference type="Proteomes" id="UP000032180"/>
    </source>
</evidence>
<dbReference type="EnsemblPlants" id="LPERR07G08040.1">
    <property type="protein sequence ID" value="LPERR07G08040.1"/>
    <property type="gene ID" value="LPERR07G08040"/>
</dbReference>
<dbReference type="HOGENOM" id="CLU_907231_0_0_1"/>